<keyword evidence="3" id="KW-1185">Reference proteome</keyword>
<sequence length="121" mass="13121">MSAAQYRAESTSNDGGAVPVTGQSGGPTEQLIEGSVEANVRVLEAEGGHRRQRVVQWRVTVSRRKSAADILLRKATLGFSKAIQHTEPYEKVFDGLEMYLVSAMSIPAMARLPPPDALNKL</sequence>
<name>A0A8H6K928_9PEZI</name>
<accession>A0A8H6K928</accession>
<feature type="region of interest" description="Disordered" evidence="1">
    <location>
        <begin position="1"/>
        <end position="29"/>
    </location>
</feature>
<evidence type="ECO:0000313" key="2">
    <source>
        <dbReference type="EMBL" id="KAF6827292.1"/>
    </source>
</evidence>
<organism evidence="2 3">
    <name type="scientific">Colletotrichum plurivorum</name>
    <dbReference type="NCBI Taxonomy" id="2175906"/>
    <lineage>
        <taxon>Eukaryota</taxon>
        <taxon>Fungi</taxon>
        <taxon>Dikarya</taxon>
        <taxon>Ascomycota</taxon>
        <taxon>Pezizomycotina</taxon>
        <taxon>Sordariomycetes</taxon>
        <taxon>Hypocreomycetidae</taxon>
        <taxon>Glomerellales</taxon>
        <taxon>Glomerellaceae</taxon>
        <taxon>Colletotrichum</taxon>
        <taxon>Colletotrichum orchidearum species complex</taxon>
    </lineage>
</organism>
<proteinExistence type="predicted"/>
<dbReference type="AlphaFoldDB" id="A0A8H6K928"/>
<gene>
    <name evidence="2" type="ORF">CPLU01_09169</name>
</gene>
<reference evidence="2" key="1">
    <citation type="journal article" date="2020" name="Phytopathology">
        <title>Genome Sequence Resources of Colletotrichum truncatum, C. plurivorum, C. musicola, and C. sojae: Four Species Pathogenic to Soybean (Glycine max).</title>
        <authorList>
            <person name="Rogerio F."/>
            <person name="Boufleur T.R."/>
            <person name="Ciampi-Guillardi M."/>
            <person name="Sukno S.A."/>
            <person name="Thon M.R."/>
            <person name="Massola Junior N.S."/>
            <person name="Baroncelli R."/>
        </authorList>
    </citation>
    <scope>NUCLEOTIDE SEQUENCE</scope>
    <source>
        <strain evidence="2">LFN00145</strain>
    </source>
</reference>
<comment type="caution">
    <text evidence="2">The sequence shown here is derived from an EMBL/GenBank/DDBJ whole genome shotgun (WGS) entry which is preliminary data.</text>
</comment>
<dbReference type="EMBL" id="WIGO01000140">
    <property type="protein sequence ID" value="KAF6827292.1"/>
    <property type="molecule type" value="Genomic_DNA"/>
</dbReference>
<protein>
    <submittedName>
        <fullName evidence="2">Uncharacterized protein</fullName>
    </submittedName>
</protein>
<dbReference type="Proteomes" id="UP000654918">
    <property type="component" value="Unassembled WGS sequence"/>
</dbReference>
<evidence type="ECO:0000256" key="1">
    <source>
        <dbReference type="SAM" id="MobiDB-lite"/>
    </source>
</evidence>
<evidence type="ECO:0000313" key="3">
    <source>
        <dbReference type="Proteomes" id="UP000654918"/>
    </source>
</evidence>